<gene>
    <name evidence="1" type="ORF">AVEN_197035_1</name>
</gene>
<dbReference type="Proteomes" id="UP000499080">
    <property type="component" value="Unassembled WGS sequence"/>
</dbReference>
<evidence type="ECO:0000313" key="2">
    <source>
        <dbReference type="Proteomes" id="UP000499080"/>
    </source>
</evidence>
<dbReference type="OrthoDB" id="6423257at2759"/>
<name>A0A4Y2GE76_ARAVE</name>
<dbReference type="PANTHER" id="PTHR45913">
    <property type="entry name" value="EPM2A-INTERACTING PROTEIN 1"/>
    <property type="match status" value="1"/>
</dbReference>
<keyword evidence="2" id="KW-1185">Reference proteome</keyword>
<reference evidence="1 2" key="1">
    <citation type="journal article" date="2019" name="Sci. Rep.">
        <title>Orb-weaving spider Araneus ventricosus genome elucidates the spidroin gene catalogue.</title>
        <authorList>
            <person name="Kono N."/>
            <person name="Nakamura H."/>
            <person name="Ohtoshi R."/>
            <person name="Moran D.A.P."/>
            <person name="Shinohara A."/>
            <person name="Yoshida Y."/>
            <person name="Fujiwara M."/>
            <person name="Mori M."/>
            <person name="Tomita M."/>
            <person name="Arakawa K."/>
        </authorList>
    </citation>
    <scope>NUCLEOTIDE SEQUENCE [LARGE SCALE GENOMIC DNA]</scope>
</reference>
<accession>A0A4Y2GE76</accession>
<proteinExistence type="predicted"/>
<evidence type="ECO:0000313" key="1">
    <source>
        <dbReference type="EMBL" id="GBM51477.1"/>
    </source>
</evidence>
<dbReference type="AlphaFoldDB" id="A0A4Y2GE76"/>
<protein>
    <submittedName>
        <fullName evidence="1">Uncharacterized protein</fullName>
    </submittedName>
</protein>
<sequence>MSSNITSQQIEDLKLFSTSSIAVDQSWDINETAQVSLFVRFISSTAPKKELLGLLPLKGQTCGEDIAYAAIEYIEKDHFPRDKIVSVSTNDAESLTGITVPYVCKRRAAYGKFAPDGKIRSYATGSSAT</sequence>
<dbReference type="EMBL" id="BGPR01001338">
    <property type="protein sequence ID" value="GBM51477.1"/>
    <property type="molecule type" value="Genomic_DNA"/>
</dbReference>
<organism evidence="1 2">
    <name type="scientific">Araneus ventricosus</name>
    <name type="common">Orbweaver spider</name>
    <name type="synonym">Epeira ventricosa</name>
    <dbReference type="NCBI Taxonomy" id="182803"/>
    <lineage>
        <taxon>Eukaryota</taxon>
        <taxon>Metazoa</taxon>
        <taxon>Ecdysozoa</taxon>
        <taxon>Arthropoda</taxon>
        <taxon>Chelicerata</taxon>
        <taxon>Arachnida</taxon>
        <taxon>Araneae</taxon>
        <taxon>Araneomorphae</taxon>
        <taxon>Entelegynae</taxon>
        <taxon>Araneoidea</taxon>
        <taxon>Araneidae</taxon>
        <taxon>Araneus</taxon>
    </lineage>
</organism>
<comment type="caution">
    <text evidence="1">The sequence shown here is derived from an EMBL/GenBank/DDBJ whole genome shotgun (WGS) entry which is preliminary data.</text>
</comment>
<dbReference type="PANTHER" id="PTHR45913:SF5">
    <property type="entry name" value="GENERAL TRANSCRIPTION FACTOR II-I REPEAT DOMAIN-CONTAINING PROTEIN 2A-LIKE PROTEIN"/>
    <property type="match status" value="1"/>
</dbReference>